<organism evidence="1 2">
    <name type="scientific">Ixodes persulcatus</name>
    <name type="common">Taiga tick</name>
    <dbReference type="NCBI Taxonomy" id="34615"/>
    <lineage>
        <taxon>Eukaryota</taxon>
        <taxon>Metazoa</taxon>
        <taxon>Ecdysozoa</taxon>
        <taxon>Arthropoda</taxon>
        <taxon>Chelicerata</taxon>
        <taxon>Arachnida</taxon>
        <taxon>Acari</taxon>
        <taxon>Parasitiformes</taxon>
        <taxon>Ixodida</taxon>
        <taxon>Ixodoidea</taxon>
        <taxon>Ixodidae</taxon>
        <taxon>Ixodinae</taxon>
        <taxon>Ixodes</taxon>
    </lineage>
</organism>
<dbReference type="EMBL" id="JABSTQ010011024">
    <property type="protein sequence ID" value="KAG0415815.1"/>
    <property type="molecule type" value="Genomic_DNA"/>
</dbReference>
<protein>
    <submittedName>
        <fullName evidence="1">Uncharacterized protein</fullName>
    </submittedName>
</protein>
<gene>
    <name evidence="1" type="ORF">HPB47_007012</name>
</gene>
<reference evidence="1 2" key="1">
    <citation type="journal article" date="2020" name="Cell">
        <title>Large-Scale Comparative Analyses of Tick Genomes Elucidate Their Genetic Diversity and Vector Capacities.</title>
        <authorList>
            <consortium name="Tick Genome and Microbiome Consortium (TIGMIC)"/>
            <person name="Jia N."/>
            <person name="Wang J."/>
            <person name="Shi W."/>
            <person name="Du L."/>
            <person name="Sun Y."/>
            <person name="Zhan W."/>
            <person name="Jiang J.F."/>
            <person name="Wang Q."/>
            <person name="Zhang B."/>
            <person name="Ji P."/>
            <person name="Bell-Sakyi L."/>
            <person name="Cui X.M."/>
            <person name="Yuan T.T."/>
            <person name="Jiang B.G."/>
            <person name="Yang W.F."/>
            <person name="Lam T.T."/>
            <person name="Chang Q.C."/>
            <person name="Ding S.J."/>
            <person name="Wang X.J."/>
            <person name="Zhu J.G."/>
            <person name="Ruan X.D."/>
            <person name="Zhao L."/>
            <person name="Wei J.T."/>
            <person name="Ye R.Z."/>
            <person name="Que T.C."/>
            <person name="Du C.H."/>
            <person name="Zhou Y.H."/>
            <person name="Cheng J.X."/>
            <person name="Dai P.F."/>
            <person name="Guo W.B."/>
            <person name="Han X.H."/>
            <person name="Huang E.J."/>
            <person name="Li L.F."/>
            <person name="Wei W."/>
            <person name="Gao Y.C."/>
            <person name="Liu J.Z."/>
            <person name="Shao H.Z."/>
            <person name="Wang X."/>
            <person name="Wang C.C."/>
            <person name="Yang T.C."/>
            <person name="Huo Q.B."/>
            <person name="Li W."/>
            <person name="Chen H.Y."/>
            <person name="Chen S.E."/>
            <person name="Zhou L.G."/>
            <person name="Ni X.B."/>
            <person name="Tian J.H."/>
            <person name="Sheng Y."/>
            <person name="Liu T."/>
            <person name="Pan Y.S."/>
            <person name="Xia L.Y."/>
            <person name="Li J."/>
            <person name="Zhao F."/>
            <person name="Cao W.C."/>
        </authorList>
    </citation>
    <scope>NUCLEOTIDE SEQUENCE [LARGE SCALE GENOMIC DNA]</scope>
    <source>
        <strain evidence="1">Iper-2018</strain>
    </source>
</reference>
<proteinExistence type="predicted"/>
<name>A0AC60P8T4_IXOPE</name>
<dbReference type="Proteomes" id="UP000805193">
    <property type="component" value="Unassembled WGS sequence"/>
</dbReference>
<sequence length="186" mass="21044">MCVHVARRHHEETPKRRGILSVRRKKPSTFARSDPRRGMTDVWRTADRRPLCYHCGEANHICRRCPYRQMELRGFDPNDPRPSFHFKATRGIDDRMIRTSTSRNGKVSTLTMGAMGSFSPYDGDLTVVGRVMAQLPLDVRISKTNILGFVLDCLEDCIVIGKRPLVLSPFLTPNPTVSARGHAADL</sequence>
<keyword evidence="2" id="KW-1185">Reference proteome</keyword>
<evidence type="ECO:0000313" key="1">
    <source>
        <dbReference type="EMBL" id="KAG0415815.1"/>
    </source>
</evidence>
<evidence type="ECO:0000313" key="2">
    <source>
        <dbReference type="Proteomes" id="UP000805193"/>
    </source>
</evidence>
<accession>A0AC60P8T4</accession>
<comment type="caution">
    <text evidence="1">The sequence shown here is derived from an EMBL/GenBank/DDBJ whole genome shotgun (WGS) entry which is preliminary data.</text>
</comment>